<reference evidence="2" key="2">
    <citation type="submission" date="2015-01" db="EMBL/GenBank/DDBJ databases">
        <title>Evolutionary Origins and Diversification of the Mycorrhizal Mutualists.</title>
        <authorList>
            <consortium name="DOE Joint Genome Institute"/>
            <consortium name="Mycorrhizal Genomics Consortium"/>
            <person name="Kohler A."/>
            <person name="Kuo A."/>
            <person name="Nagy L.G."/>
            <person name="Floudas D."/>
            <person name="Copeland A."/>
            <person name="Barry K.W."/>
            <person name="Cichocki N."/>
            <person name="Veneault-Fourrey C."/>
            <person name="LaButti K."/>
            <person name="Lindquist E.A."/>
            <person name="Lipzen A."/>
            <person name="Lundell T."/>
            <person name="Morin E."/>
            <person name="Murat C."/>
            <person name="Riley R."/>
            <person name="Ohm R."/>
            <person name="Sun H."/>
            <person name="Tunlid A."/>
            <person name="Henrissat B."/>
            <person name="Grigoriev I.V."/>
            <person name="Hibbett D.S."/>
            <person name="Martin F."/>
        </authorList>
    </citation>
    <scope>NUCLEOTIDE SEQUENCE [LARGE SCALE GENOMIC DNA]</scope>
    <source>
        <strain evidence="2">LaAM-08-1</strain>
    </source>
</reference>
<reference evidence="1 2" key="1">
    <citation type="submission" date="2014-04" db="EMBL/GenBank/DDBJ databases">
        <authorList>
            <consortium name="DOE Joint Genome Institute"/>
            <person name="Kuo A."/>
            <person name="Kohler A."/>
            <person name="Nagy L.G."/>
            <person name="Floudas D."/>
            <person name="Copeland A."/>
            <person name="Barry K.W."/>
            <person name="Cichocki N."/>
            <person name="Veneault-Fourrey C."/>
            <person name="LaButti K."/>
            <person name="Lindquist E.A."/>
            <person name="Lipzen A."/>
            <person name="Lundell T."/>
            <person name="Morin E."/>
            <person name="Murat C."/>
            <person name="Sun H."/>
            <person name="Tunlid A."/>
            <person name="Henrissat B."/>
            <person name="Grigoriev I.V."/>
            <person name="Hibbett D.S."/>
            <person name="Martin F."/>
            <person name="Nordberg H.P."/>
            <person name="Cantor M.N."/>
            <person name="Hua S.X."/>
        </authorList>
    </citation>
    <scope>NUCLEOTIDE SEQUENCE [LARGE SCALE GENOMIC DNA]</scope>
    <source>
        <strain evidence="1 2">LaAM-08-1</strain>
    </source>
</reference>
<proteinExistence type="predicted"/>
<accession>A0A0C9WTX1</accession>
<dbReference type="AlphaFoldDB" id="A0A0C9WTX1"/>
<name>A0A0C9WTX1_9AGAR</name>
<dbReference type="Proteomes" id="UP000054477">
    <property type="component" value="Unassembled WGS sequence"/>
</dbReference>
<keyword evidence="2" id="KW-1185">Reference proteome</keyword>
<dbReference type="EMBL" id="KN838591">
    <property type="protein sequence ID" value="KIK02555.1"/>
    <property type="molecule type" value="Genomic_DNA"/>
</dbReference>
<gene>
    <name evidence="1" type="ORF">K443DRAFT_6058</name>
</gene>
<dbReference type="HOGENOM" id="CLU_1086129_0_0_1"/>
<evidence type="ECO:0000313" key="2">
    <source>
        <dbReference type="Proteomes" id="UP000054477"/>
    </source>
</evidence>
<protein>
    <submittedName>
        <fullName evidence="1">Uncharacterized protein</fullName>
    </submittedName>
</protein>
<sequence length="256" mass="28687">MPILNRLLLDIRPLVPAELYTMVSQVASVLFQLNDIDMKCSTLLGSVGIGTFLLCLAIQVLRQDLNALGLSADNNAVRKLKAQRLLEFKAETEKGITESIAELRTQLSIALAAYEWELECDAMIRAATPETLSDVTRIRSQITAIREVQLAANILGTWISRSEFLQDAEDVLCEAAGLSTSLTLEDLTADPDLIEQRINTKLPHLDVLQPRLAALKLIPKADLNALQQQLDQRRPPTTVYDLTWQYHHPRSKLHHY</sequence>
<evidence type="ECO:0000313" key="1">
    <source>
        <dbReference type="EMBL" id="KIK02555.1"/>
    </source>
</evidence>
<organism evidence="1 2">
    <name type="scientific">Laccaria amethystina LaAM-08-1</name>
    <dbReference type="NCBI Taxonomy" id="1095629"/>
    <lineage>
        <taxon>Eukaryota</taxon>
        <taxon>Fungi</taxon>
        <taxon>Dikarya</taxon>
        <taxon>Basidiomycota</taxon>
        <taxon>Agaricomycotina</taxon>
        <taxon>Agaricomycetes</taxon>
        <taxon>Agaricomycetidae</taxon>
        <taxon>Agaricales</taxon>
        <taxon>Agaricineae</taxon>
        <taxon>Hydnangiaceae</taxon>
        <taxon>Laccaria</taxon>
    </lineage>
</organism>